<feature type="transmembrane region" description="Helical" evidence="1">
    <location>
        <begin position="209"/>
        <end position="227"/>
    </location>
</feature>
<keyword evidence="3" id="KW-1185">Reference proteome</keyword>
<proteinExistence type="predicted"/>
<dbReference type="InterPro" id="IPR037185">
    <property type="entry name" value="EmrE-like"/>
</dbReference>
<feature type="transmembrane region" description="Helical" evidence="1">
    <location>
        <begin position="324"/>
        <end position="345"/>
    </location>
</feature>
<evidence type="ECO:0000256" key="1">
    <source>
        <dbReference type="SAM" id="Phobius"/>
    </source>
</evidence>
<feature type="transmembrane region" description="Helical" evidence="1">
    <location>
        <begin position="247"/>
        <end position="267"/>
    </location>
</feature>
<sequence length="405" mass="43590">MDQRRHQEPLLDSGRSSEDVELYHLDGNRRPSFALSESKPQKGAPKLFVAGALIIAIAGLVTQTESAAYYEDILGWKKPFCSLYIMHSSIALPWLIHLAYLRFNQRDKPYSIWVRDYNNGLRASVSTVEAFAVSGPSIVLKRPGSLGGPLDYLATTMGIVTVVLTVSGVSWFLSLVFTTPSDLTAIYNCSTFFAAAFSVPILRQKVGWIGILAVALSIMGTFTIAYGDTTAHSADSADETPALGASRLFGNIIALIGAIAFGLYEVLFKKWACPSQSVSPKSSLNLTLAASALTGVYTFSFFWIVLVIMHFIGVEPFVLPSLHVLGYVLLSVSAGSVAMTALLALVTWTSPVFASVASVLSVFFVAVADWLVFGLDPSLATYIGGTLIMVAFALLAKEELGHGKH</sequence>
<dbReference type="RefSeq" id="XP_069227649.1">
    <property type="nucleotide sequence ID" value="XM_069375591.1"/>
</dbReference>
<dbReference type="EMBL" id="JAAQHG020000025">
    <property type="protein sequence ID" value="KAL1584543.1"/>
    <property type="molecule type" value="Genomic_DNA"/>
</dbReference>
<dbReference type="Proteomes" id="UP000803884">
    <property type="component" value="Unassembled WGS sequence"/>
</dbReference>
<keyword evidence="1" id="KW-0812">Transmembrane</keyword>
<evidence type="ECO:0000313" key="2">
    <source>
        <dbReference type="EMBL" id="KAL1584543.1"/>
    </source>
</evidence>
<keyword evidence="1" id="KW-0472">Membrane</keyword>
<evidence type="ECO:0008006" key="4">
    <source>
        <dbReference type="Google" id="ProtNLM"/>
    </source>
</evidence>
<dbReference type="PANTHER" id="PTHR19346">
    <property type="entry name" value="SUGAR PHOSPHATE TRANSPORTER DOMAIN-CONTAINING PROTEIN"/>
    <property type="match status" value="1"/>
</dbReference>
<feature type="transmembrane region" description="Helical" evidence="1">
    <location>
        <begin position="150"/>
        <end position="173"/>
    </location>
</feature>
<organism evidence="2 3">
    <name type="scientific">Cladosporium halotolerans</name>
    <dbReference type="NCBI Taxonomy" id="1052096"/>
    <lineage>
        <taxon>Eukaryota</taxon>
        <taxon>Fungi</taxon>
        <taxon>Dikarya</taxon>
        <taxon>Ascomycota</taxon>
        <taxon>Pezizomycotina</taxon>
        <taxon>Dothideomycetes</taxon>
        <taxon>Dothideomycetidae</taxon>
        <taxon>Cladosporiales</taxon>
        <taxon>Cladosporiaceae</taxon>
        <taxon>Cladosporium</taxon>
    </lineage>
</organism>
<comment type="caution">
    <text evidence="2">The sequence shown here is derived from an EMBL/GenBank/DDBJ whole genome shotgun (WGS) entry which is preliminary data.</text>
</comment>
<gene>
    <name evidence="2" type="ORF">WHR41_06986</name>
</gene>
<dbReference type="PANTHER" id="PTHR19346:SF4">
    <property type="entry name" value="SUGAR PHOSPHATE TRANSPORTER DOMAIN-CONTAINING PROTEIN"/>
    <property type="match status" value="1"/>
</dbReference>
<dbReference type="SUPFAM" id="SSF103481">
    <property type="entry name" value="Multidrug resistance efflux transporter EmrE"/>
    <property type="match status" value="1"/>
</dbReference>
<protein>
    <recommendedName>
        <fullName evidence="4">EamA domain-containing protein</fullName>
    </recommendedName>
</protein>
<dbReference type="InterPro" id="IPR026505">
    <property type="entry name" value="Solute_c_fam_35_mem_F3/F4"/>
</dbReference>
<dbReference type="AlphaFoldDB" id="A0AB34KHG8"/>
<feature type="transmembrane region" description="Helical" evidence="1">
    <location>
        <begin position="47"/>
        <end position="64"/>
    </location>
</feature>
<name>A0AB34KHG8_9PEZI</name>
<accession>A0AB34KHG8</accession>
<feature type="transmembrane region" description="Helical" evidence="1">
    <location>
        <begin position="84"/>
        <end position="103"/>
    </location>
</feature>
<feature type="transmembrane region" description="Helical" evidence="1">
    <location>
        <begin position="288"/>
        <end position="312"/>
    </location>
</feature>
<keyword evidence="1" id="KW-1133">Transmembrane helix</keyword>
<feature type="transmembrane region" description="Helical" evidence="1">
    <location>
        <begin position="352"/>
        <end position="373"/>
    </location>
</feature>
<dbReference type="GeneID" id="96008429"/>
<reference evidence="2 3" key="1">
    <citation type="journal article" date="2020" name="Microbiol. Resour. Announc.">
        <title>Draft Genome Sequence of a Cladosporium Species Isolated from the Mesophotic Ascidian Didemnum maculosum.</title>
        <authorList>
            <person name="Gioti A."/>
            <person name="Siaperas R."/>
            <person name="Nikolaivits E."/>
            <person name="Le Goff G."/>
            <person name="Ouazzani J."/>
            <person name="Kotoulas G."/>
            <person name="Topakas E."/>
        </authorList>
    </citation>
    <scope>NUCLEOTIDE SEQUENCE [LARGE SCALE GENOMIC DNA]</scope>
    <source>
        <strain evidence="2 3">TM138-S3</strain>
    </source>
</reference>
<evidence type="ECO:0000313" key="3">
    <source>
        <dbReference type="Proteomes" id="UP000803884"/>
    </source>
</evidence>
<feature type="transmembrane region" description="Helical" evidence="1">
    <location>
        <begin position="379"/>
        <end position="396"/>
    </location>
</feature>